<organism evidence="12 13">
    <name type="scientific">Candidatus Termititenax dinenymphae</name>
    <dbReference type="NCBI Taxonomy" id="2218523"/>
    <lineage>
        <taxon>Bacteria</taxon>
        <taxon>Bacillati</taxon>
        <taxon>Candidatus Margulisiibacteriota</taxon>
        <taxon>Candidatus Termititenacia</taxon>
        <taxon>Candidatus Termititenacales</taxon>
        <taxon>Candidatus Termititenacaceae</taxon>
        <taxon>Candidatus Termititenax</taxon>
    </lineage>
</organism>
<keyword evidence="7 9" id="KW-0067">ATP-binding</keyword>
<dbReference type="SUPFAM" id="SSF52540">
    <property type="entry name" value="P-loop containing nucleoside triphosphate hydrolases"/>
    <property type="match status" value="1"/>
</dbReference>
<reference evidence="12 13" key="1">
    <citation type="journal article" date="2019" name="ISME J.">
        <title>Genome analyses of uncultured TG2/ZB3 bacteria in 'Margulisbacteria' specifically attached to ectosymbiotic spirochetes of protists in the termite gut.</title>
        <authorList>
            <person name="Utami Y.D."/>
            <person name="Kuwahara H."/>
            <person name="Igai K."/>
            <person name="Murakami T."/>
            <person name="Sugaya K."/>
            <person name="Morikawa T."/>
            <person name="Nagura Y."/>
            <person name="Yuki M."/>
            <person name="Deevong P."/>
            <person name="Inoue T."/>
            <person name="Kihara K."/>
            <person name="Lo N."/>
            <person name="Yamada A."/>
            <person name="Ohkuma M."/>
            <person name="Hongoh Y."/>
        </authorList>
    </citation>
    <scope>NUCLEOTIDE SEQUENCE [LARGE SCALE GENOMIC DNA]</scope>
    <source>
        <strain evidence="12">RsDinE6-01</strain>
    </source>
</reference>
<evidence type="ECO:0000256" key="8">
    <source>
        <dbReference type="ARBA" id="ARBA00023125"/>
    </source>
</evidence>
<evidence type="ECO:0000256" key="1">
    <source>
        <dbReference type="ARBA" id="ARBA00004496"/>
    </source>
</evidence>
<evidence type="ECO:0000256" key="2">
    <source>
        <dbReference type="ARBA" id="ARBA00008016"/>
    </source>
</evidence>
<evidence type="ECO:0000256" key="7">
    <source>
        <dbReference type="ARBA" id="ARBA00022840"/>
    </source>
</evidence>
<dbReference type="InterPro" id="IPR042174">
    <property type="entry name" value="RecF_2"/>
</dbReference>
<protein>
    <recommendedName>
        <fullName evidence="3 9">DNA replication and repair protein RecF</fullName>
    </recommendedName>
</protein>
<keyword evidence="13" id="KW-1185">Reference proteome</keyword>
<sequence length="386" mass="42949">MKINQLWLMNFRNYENTVIDFAESNLLVGLNGAGKTNILEAIDILATSRSKIVKGLNKCIRRGQVGFAISGKFKAIPPSAEPTPPFSKGGESPLPKGDAAIAAGGFTVAFRQERSTDRKIKINDETLQRASDLIGKVNSVIFLPSDLEIIHGQPSLRRKYLDIIISQAETEYYRSLQIYTRALKQRNELLKSLQHGVATSPDTLTAWDKQLAESGACIMLKRREYLEFFARETGLLYKAMGFVGDLSIRYKTETLADTAANLQALTGSRADDIRFGRTHFGPHADDFEFYLNDSKASEFCSQGQRRLIAVAFKCAEAKIKADKLQDPPVVLVDDVLLELDLERLNKIITAIAPGSQKIFTVTDTGRFSAEILREMKIIKIDNGRVV</sequence>
<dbReference type="AlphaFoldDB" id="A0A388TJE7"/>
<dbReference type="InterPro" id="IPR018078">
    <property type="entry name" value="DNA-binding_RecF_CS"/>
</dbReference>
<evidence type="ECO:0000256" key="3">
    <source>
        <dbReference type="ARBA" id="ARBA00020170"/>
    </source>
</evidence>
<keyword evidence="9 10" id="KW-0234">DNA repair</keyword>
<keyword evidence="5 9" id="KW-0235">DNA replication</keyword>
<evidence type="ECO:0000313" key="13">
    <source>
        <dbReference type="Proteomes" id="UP000282196"/>
    </source>
</evidence>
<dbReference type="Gene3D" id="1.20.1050.90">
    <property type="entry name" value="RecF/RecN/SMC, N-terminal domain"/>
    <property type="match status" value="1"/>
</dbReference>
<dbReference type="GO" id="GO:0003697">
    <property type="term" value="F:single-stranded DNA binding"/>
    <property type="evidence" value="ECO:0007669"/>
    <property type="project" value="UniProtKB-UniRule"/>
</dbReference>
<dbReference type="HAMAP" id="MF_00365">
    <property type="entry name" value="RecF"/>
    <property type="match status" value="1"/>
</dbReference>
<comment type="function">
    <text evidence="9 10">The RecF protein is involved in DNA metabolism; it is required for DNA replication and normal SOS inducibility. RecF binds preferentially to single-stranded, linear DNA. It also seems to bind ATP.</text>
</comment>
<dbReference type="GO" id="GO:0006260">
    <property type="term" value="P:DNA replication"/>
    <property type="evidence" value="ECO:0007669"/>
    <property type="project" value="UniProtKB-UniRule"/>
</dbReference>
<evidence type="ECO:0000259" key="11">
    <source>
        <dbReference type="Pfam" id="PF02463"/>
    </source>
</evidence>
<evidence type="ECO:0000313" key="12">
    <source>
        <dbReference type="EMBL" id="GBR77428.1"/>
    </source>
</evidence>
<accession>A0A388TJE7</accession>
<keyword evidence="8 9" id="KW-0238">DNA-binding</keyword>
<dbReference type="InterPro" id="IPR001238">
    <property type="entry name" value="DNA-binding_RecF"/>
</dbReference>
<dbReference type="GO" id="GO:0000731">
    <property type="term" value="P:DNA synthesis involved in DNA repair"/>
    <property type="evidence" value="ECO:0007669"/>
    <property type="project" value="TreeGrafter"/>
</dbReference>
<dbReference type="PROSITE" id="PS00618">
    <property type="entry name" value="RECF_2"/>
    <property type="match status" value="1"/>
</dbReference>
<feature type="domain" description="RecF/RecN/SMC N-terminal" evidence="11">
    <location>
        <begin position="3"/>
        <end position="358"/>
    </location>
</feature>
<evidence type="ECO:0000256" key="4">
    <source>
        <dbReference type="ARBA" id="ARBA00022490"/>
    </source>
</evidence>
<dbReference type="Proteomes" id="UP000282196">
    <property type="component" value="Unassembled WGS sequence"/>
</dbReference>
<dbReference type="InterPro" id="IPR027417">
    <property type="entry name" value="P-loop_NTPase"/>
</dbReference>
<dbReference type="GO" id="GO:0005737">
    <property type="term" value="C:cytoplasm"/>
    <property type="evidence" value="ECO:0007669"/>
    <property type="project" value="UniProtKB-SubCell"/>
</dbReference>
<dbReference type="Gene3D" id="3.40.50.300">
    <property type="entry name" value="P-loop containing nucleotide triphosphate hydrolases"/>
    <property type="match status" value="1"/>
</dbReference>
<keyword evidence="9 10" id="KW-0227">DNA damage</keyword>
<comment type="subcellular location">
    <subcellularLocation>
        <location evidence="1 9 10">Cytoplasm</location>
    </subcellularLocation>
</comment>
<feature type="binding site" evidence="9">
    <location>
        <begin position="29"/>
        <end position="36"/>
    </location>
    <ligand>
        <name>ATP</name>
        <dbReference type="ChEBI" id="CHEBI:30616"/>
    </ligand>
</feature>
<dbReference type="EMBL" id="BGZP01000002">
    <property type="protein sequence ID" value="GBR77428.1"/>
    <property type="molecule type" value="Genomic_DNA"/>
</dbReference>
<dbReference type="InterPro" id="IPR003395">
    <property type="entry name" value="RecF/RecN/SMC_N"/>
</dbReference>
<gene>
    <name evidence="9 12" type="primary">recF</name>
    <name evidence="12" type="ORF">RDn1_087</name>
</gene>
<evidence type="ECO:0000256" key="5">
    <source>
        <dbReference type="ARBA" id="ARBA00022705"/>
    </source>
</evidence>
<dbReference type="GO" id="GO:0006302">
    <property type="term" value="P:double-strand break repair"/>
    <property type="evidence" value="ECO:0007669"/>
    <property type="project" value="TreeGrafter"/>
</dbReference>
<evidence type="ECO:0000256" key="6">
    <source>
        <dbReference type="ARBA" id="ARBA00022741"/>
    </source>
</evidence>
<comment type="similarity">
    <text evidence="2 9 10">Belongs to the RecF family.</text>
</comment>
<evidence type="ECO:0000256" key="9">
    <source>
        <dbReference type="HAMAP-Rule" id="MF_00365"/>
    </source>
</evidence>
<keyword evidence="6 9" id="KW-0547">Nucleotide-binding</keyword>
<proteinExistence type="inferred from homology"/>
<dbReference type="PANTHER" id="PTHR32182">
    <property type="entry name" value="DNA REPLICATION AND REPAIR PROTEIN RECF"/>
    <property type="match status" value="1"/>
</dbReference>
<keyword evidence="9 10" id="KW-0742">SOS response</keyword>
<dbReference type="GO" id="GO:0005524">
    <property type="term" value="F:ATP binding"/>
    <property type="evidence" value="ECO:0007669"/>
    <property type="project" value="UniProtKB-UniRule"/>
</dbReference>
<dbReference type="GO" id="GO:0009432">
    <property type="term" value="P:SOS response"/>
    <property type="evidence" value="ECO:0007669"/>
    <property type="project" value="UniProtKB-UniRule"/>
</dbReference>
<evidence type="ECO:0000256" key="10">
    <source>
        <dbReference type="RuleBase" id="RU000578"/>
    </source>
</evidence>
<dbReference type="PANTHER" id="PTHR32182:SF0">
    <property type="entry name" value="DNA REPLICATION AND REPAIR PROTEIN RECF"/>
    <property type="match status" value="1"/>
</dbReference>
<name>A0A388TJE7_9BACT</name>
<dbReference type="NCBIfam" id="TIGR00611">
    <property type="entry name" value="recf"/>
    <property type="match status" value="1"/>
</dbReference>
<comment type="caution">
    <text evidence="12">The sequence shown here is derived from an EMBL/GenBank/DDBJ whole genome shotgun (WGS) entry which is preliminary data.</text>
</comment>
<keyword evidence="4 9" id="KW-0963">Cytoplasm</keyword>
<dbReference type="Pfam" id="PF02463">
    <property type="entry name" value="SMC_N"/>
    <property type="match status" value="1"/>
</dbReference>